<dbReference type="GO" id="GO:0008270">
    <property type="term" value="F:zinc ion binding"/>
    <property type="evidence" value="ECO:0007669"/>
    <property type="project" value="UniProtKB-KW"/>
</dbReference>
<evidence type="ECO:0000256" key="2">
    <source>
        <dbReference type="SAM" id="MobiDB-lite"/>
    </source>
</evidence>
<dbReference type="SMART" id="SM00355">
    <property type="entry name" value="ZnF_C2H2"/>
    <property type="match status" value="1"/>
</dbReference>
<evidence type="ECO:0000259" key="3">
    <source>
        <dbReference type="PROSITE" id="PS50157"/>
    </source>
</evidence>
<keyword evidence="1" id="KW-0862">Zinc</keyword>
<name>A0AAV1GBY4_XYRNO</name>
<keyword evidence="1" id="KW-0863">Zinc-finger</keyword>
<keyword evidence="5" id="KW-1185">Reference proteome</keyword>
<accession>A0AAV1GBY4</accession>
<dbReference type="PROSITE" id="PS00028">
    <property type="entry name" value="ZINC_FINGER_C2H2_1"/>
    <property type="match status" value="1"/>
</dbReference>
<protein>
    <submittedName>
        <fullName evidence="4">LOW QUALITY PROTEIN: uncharacterized protein LOC117545945</fullName>
    </submittedName>
</protein>
<evidence type="ECO:0000313" key="5">
    <source>
        <dbReference type="Proteomes" id="UP001178508"/>
    </source>
</evidence>
<dbReference type="AlphaFoldDB" id="A0AAV1GBY4"/>
<dbReference type="PROSITE" id="PS50157">
    <property type="entry name" value="ZINC_FINGER_C2H2_2"/>
    <property type="match status" value="1"/>
</dbReference>
<reference evidence="4" key="1">
    <citation type="submission" date="2023-08" db="EMBL/GenBank/DDBJ databases">
        <authorList>
            <person name="Alioto T."/>
            <person name="Alioto T."/>
            <person name="Gomez Garrido J."/>
        </authorList>
    </citation>
    <scope>NUCLEOTIDE SEQUENCE</scope>
</reference>
<dbReference type="Proteomes" id="UP001178508">
    <property type="component" value="Chromosome 12"/>
</dbReference>
<gene>
    <name evidence="4" type="ORF">XNOV1_A030288</name>
</gene>
<feature type="compositionally biased region" description="Basic residues" evidence="2">
    <location>
        <begin position="89"/>
        <end position="98"/>
    </location>
</feature>
<evidence type="ECO:0000256" key="1">
    <source>
        <dbReference type="PROSITE-ProRule" id="PRU00042"/>
    </source>
</evidence>
<sequence length="137" mass="16097">MITQHQLRWLGHVIRMSQDRLPRRVLYGQLHHGHRPAGGPKKPHKDQLKTSLKKCKIRPEDLETAASDRDAWRQYCYEGTQRLEEDRTARRHQKRLRRNTPAPVTASITTTTTYPCPTCNRICGSRIGLFRHQQTHR</sequence>
<keyword evidence="1" id="KW-0479">Metal-binding</keyword>
<evidence type="ECO:0000313" key="4">
    <source>
        <dbReference type="EMBL" id="CAJ1069722.1"/>
    </source>
</evidence>
<feature type="region of interest" description="Disordered" evidence="2">
    <location>
        <begin position="84"/>
        <end position="104"/>
    </location>
</feature>
<dbReference type="EMBL" id="OY660875">
    <property type="protein sequence ID" value="CAJ1069722.1"/>
    <property type="molecule type" value="Genomic_DNA"/>
</dbReference>
<proteinExistence type="predicted"/>
<feature type="domain" description="C2H2-type" evidence="3">
    <location>
        <begin position="114"/>
        <end position="137"/>
    </location>
</feature>
<organism evidence="4 5">
    <name type="scientific">Xyrichtys novacula</name>
    <name type="common">Pearly razorfish</name>
    <name type="synonym">Hemipteronotus novacula</name>
    <dbReference type="NCBI Taxonomy" id="13765"/>
    <lineage>
        <taxon>Eukaryota</taxon>
        <taxon>Metazoa</taxon>
        <taxon>Chordata</taxon>
        <taxon>Craniata</taxon>
        <taxon>Vertebrata</taxon>
        <taxon>Euteleostomi</taxon>
        <taxon>Actinopterygii</taxon>
        <taxon>Neopterygii</taxon>
        <taxon>Teleostei</taxon>
        <taxon>Neoteleostei</taxon>
        <taxon>Acanthomorphata</taxon>
        <taxon>Eupercaria</taxon>
        <taxon>Labriformes</taxon>
        <taxon>Labridae</taxon>
        <taxon>Xyrichtys</taxon>
    </lineage>
</organism>
<dbReference type="InterPro" id="IPR013087">
    <property type="entry name" value="Znf_C2H2_type"/>
</dbReference>